<dbReference type="InterPro" id="IPR027417">
    <property type="entry name" value="P-loop_NTPase"/>
</dbReference>
<reference evidence="11 12" key="1">
    <citation type="submission" date="2017-11" db="EMBL/GenBank/DDBJ databases">
        <title>Genomic Encyclopedia of Archaeal and Bacterial Type Strains, Phase II (KMG-II): From Individual Species to Whole Genera.</title>
        <authorList>
            <person name="Goeker M."/>
        </authorList>
    </citation>
    <scope>NUCLEOTIDE SEQUENCE [LARGE SCALE GENOMIC DNA]</scope>
    <source>
        <strain evidence="11 12">DSM 25625</strain>
    </source>
</reference>
<dbReference type="PANTHER" id="PTHR43442:SF3">
    <property type="entry name" value="GLUCONOKINASE-RELATED"/>
    <property type="match status" value="1"/>
</dbReference>
<dbReference type="GO" id="GO:0005737">
    <property type="term" value="C:cytoplasm"/>
    <property type="evidence" value="ECO:0007669"/>
    <property type="project" value="TreeGrafter"/>
</dbReference>
<comment type="catalytic activity">
    <reaction evidence="9 10">
        <text>D-gluconate + ATP = 6-phospho-D-gluconate + ADP + H(+)</text>
        <dbReference type="Rhea" id="RHEA:19433"/>
        <dbReference type="ChEBI" id="CHEBI:15378"/>
        <dbReference type="ChEBI" id="CHEBI:18391"/>
        <dbReference type="ChEBI" id="CHEBI:30616"/>
        <dbReference type="ChEBI" id="CHEBI:58759"/>
        <dbReference type="ChEBI" id="CHEBI:456216"/>
        <dbReference type="EC" id="2.7.1.12"/>
    </reaction>
</comment>
<gene>
    <name evidence="11" type="ORF">CLV54_1950</name>
</gene>
<dbReference type="NCBIfam" id="TIGR01313">
    <property type="entry name" value="therm_gnt_kin"/>
    <property type="match status" value="1"/>
</dbReference>
<dbReference type="InterPro" id="IPR006001">
    <property type="entry name" value="Therm_gnt_kin"/>
</dbReference>
<dbReference type="GO" id="GO:0019521">
    <property type="term" value="P:D-gluconate metabolic process"/>
    <property type="evidence" value="ECO:0007669"/>
    <property type="project" value="UniProtKB-KW"/>
</dbReference>
<evidence type="ECO:0000256" key="10">
    <source>
        <dbReference type="RuleBase" id="RU363066"/>
    </source>
</evidence>
<keyword evidence="8" id="KW-0311">Gluconate utilization</keyword>
<dbReference type="GO" id="GO:0046316">
    <property type="term" value="F:gluconokinase activity"/>
    <property type="evidence" value="ECO:0007669"/>
    <property type="project" value="UniProtKB-EC"/>
</dbReference>
<sequence>MPAPSPSSPAEASHRPPLVIVMGVSGSGKSTVGEGLAAAIGVPFADADDLHPAANVAKMSAGVPLDDADRWPWLARVGEELERADAAATGLVIACSALKRSYRDAIRAEAPSTFFLQLDGSPELLAARIGARAGHFMPPALLASQLATLEPLADDEAGATISIDDDPAGVVRSAVAAIAVAV</sequence>
<keyword evidence="12" id="KW-1185">Reference proteome</keyword>
<name>A0A2M9BW65_9MICO</name>
<keyword evidence="4 10" id="KW-0808">Transferase</keyword>
<accession>A0A2M9BW65</accession>
<dbReference type="CDD" id="cd02021">
    <property type="entry name" value="GntK"/>
    <property type="match status" value="1"/>
</dbReference>
<evidence type="ECO:0000313" key="11">
    <source>
        <dbReference type="EMBL" id="PJJ62154.1"/>
    </source>
</evidence>
<dbReference type="FunFam" id="3.40.50.300:FF:000522">
    <property type="entry name" value="Gluconokinase"/>
    <property type="match status" value="1"/>
</dbReference>
<dbReference type="OrthoDB" id="9795716at2"/>
<evidence type="ECO:0000256" key="9">
    <source>
        <dbReference type="ARBA" id="ARBA00048090"/>
    </source>
</evidence>
<keyword evidence="7 10" id="KW-0067">ATP-binding</keyword>
<evidence type="ECO:0000256" key="1">
    <source>
        <dbReference type="ARBA" id="ARBA00004761"/>
    </source>
</evidence>
<evidence type="ECO:0000256" key="2">
    <source>
        <dbReference type="ARBA" id="ARBA00008420"/>
    </source>
</evidence>
<protein>
    <recommendedName>
        <fullName evidence="3 10">Gluconokinase</fullName>
        <ecNumber evidence="3 10">2.7.1.12</ecNumber>
    </recommendedName>
</protein>
<comment type="pathway">
    <text evidence="1">Carbohydrate acid metabolism.</text>
</comment>
<comment type="caution">
    <text evidence="11">The sequence shown here is derived from an EMBL/GenBank/DDBJ whole genome shotgun (WGS) entry which is preliminary data.</text>
</comment>
<evidence type="ECO:0000313" key="12">
    <source>
        <dbReference type="Proteomes" id="UP000230161"/>
    </source>
</evidence>
<comment type="similarity">
    <text evidence="2 10">Belongs to the gluconokinase GntK/GntV family.</text>
</comment>
<evidence type="ECO:0000256" key="7">
    <source>
        <dbReference type="ARBA" id="ARBA00022840"/>
    </source>
</evidence>
<dbReference type="SUPFAM" id="SSF52540">
    <property type="entry name" value="P-loop containing nucleoside triphosphate hydrolases"/>
    <property type="match status" value="1"/>
</dbReference>
<proteinExistence type="inferred from homology"/>
<keyword evidence="6 10" id="KW-0418">Kinase</keyword>
<evidence type="ECO:0000256" key="8">
    <source>
        <dbReference type="ARBA" id="ARBA00023064"/>
    </source>
</evidence>
<dbReference type="EC" id="2.7.1.12" evidence="3 10"/>
<evidence type="ECO:0000256" key="4">
    <source>
        <dbReference type="ARBA" id="ARBA00022679"/>
    </source>
</evidence>
<dbReference type="Proteomes" id="UP000230161">
    <property type="component" value="Unassembled WGS sequence"/>
</dbReference>
<evidence type="ECO:0000256" key="5">
    <source>
        <dbReference type="ARBA" id="ARBA00022741"/>
    </source>
</evidence>
<dbReference type="AlphaFoldDB" id="A0A2M9BW65"/>
<dbReference type="PANTHER" id="PTHR43442">
    <property type="entry name" value="GLUCONOKINASE-RELATED"/>
    <property type="match status" value="1"/>
</dbReference>
<evidence type="ECO:0000256" key="3">
    <source>
        <dbReference type="ARBA" id="ARBA00012054"/>
    </source>
</evidence>
<organism evidence="11 12">
    <name type="scientific">Compostimonas suwonensis</name>
    <dbReference type="NCBI Taxonomy" id="1048394"/>
    <lineage>
        <taxon>Bacteria</taxon>
        <taxon>Bacillati</taxon>
        <taxon>Actinomycetota</taxon>
        <taxon>Actinomycetes</taxon>
        <taxon>Micrococcales</taxon>
        <taxon>Microbacteriaceae</taxon>
        <taxon>Compostimonas</taxon>
    </lineage>
</organism>
<dbReference type="GO" id="GO:0005524">
    <property type="term" value="F:ATP binding"/>
    <property type="evidence" value="ECO:0007669"/>
    <property type="project" value="UniProtKB-KW"/>
</dbReference>
<dbReference type="Pfam" id="PF13671">
    <property type="entry name" value="AAA_33"/>
    <property type="match status" value="1"/>
</dbReference>
<dbReference type="RefSeq" id="WP_100344746.1">
    <property type="nucleotide sequence ID" value="NZ_PGFB01000003.1"/>
</dbReference>
<dbReference type="EMBL" id="PGFB01000003">
    <property type="protein sequence ID" value="PJJ62154.1"/>
    <property type="molecule type" value="Genomic_DNA"/>
</dbReference>
<dbReference type="Gene3D" id="3.40.50.300">
    <property type="entry name" value="P-loop containing nucleotide triphosphate hydrolases"/>
    <property type="match status" value="1"/>
</dbReference>
<keyword evidence="5 10" id="KW-0547">Nucleotide-binding</keyword>
<evidence type="ECO:0000256" key="6">
    <source>
        <dbReference type="ARBA" id="ARBA00022777"/>
    </source>
</evidence>